<evidence type="ECO:0000313" key="1">
    <source>
        <dbReference type="EMBL" id="MBW4464486.1"/>
    </source>
</evidence>
<organism evidence="1 2">
    <name type="scientific">Pegethrix bostrychoides GSE-TBD4-15B</name>
    <dbReference type="NCBI Taxonomy" id="2839662"/>
    <lineage>
        <taxon>Bacteria</taxon>
        <taxon>Bacillati</taxon>
        <taxon>Cyanobacteriota</taxon>
        <taxon>Cyanophyceae</taxon>
        <taxon>Oculatellales</taxon>
        <taxon>Oculatellaceae</taxon>
        <taxon>Pegethrix</taxon>
    </lineage>
</organism>
<reference evidence="1" key="1">
    <citation type="submission" date="2021-05" db="EMBL/GenBank/DDBJ databases">
        <authorList>
            <person name="Pietrasiak N."/>
            <person name="Ward R."/>
            <person name="Stajich J.E."/>
            <person name="Kurbessoian T."/>
        </authorList>
    </citation>
    <scope>NUCLEOTIDE SEQUENCE</scope>
    <source>
        <strain evidence="1">GSE-TBD4-15B</strain>
    </source>
</reference>
<dbReference type="Proteomes" id="UP000707356">
    <property type="component" value="Unassembled WGS sequence"/>
</dbReference>
<sequence length="142" mass="16448">MKFRYRGAEYQDQMPSDAQIQTERTAQYRGHAYTVVQPSHPGSQARAGLSYRGVPYRVTETGKNETLTPRERAELSRAKPSPVRCQSPLAVHTREQMVDASSQVHRQTIMKYLQQRMRIARAKRDVRLMNQLEAEMRNLELS</sequence>
<evidence type="ECO:0000313" key="2">
    <source>
        <dbReference type="Proteomes" id="UP000707356"/>
    </source>
</evidence>
<dbReference type="Pfam" id="PF14105">
    <property type="entry name" value="DUF4278"/>
    <property type="match status" value="1"/>
</dbReference>
<protein>
    <submittedName>
        <fullName evidence="1">DUF4278 domain-containing protein</fullName>
    </submittedName>
</protein>
<dbReference type="InterPro" id="IPR025458">
    <property type="entry name" value="DUF4278"/>
</dbReference>
<gene>
    <name evidence="1" type="ORF">KME07_03475</name>
</gene>
<dbReference type="AlphaFoldDB" id="A0A951P7L9"/>
<accession>A0A951P7L9</accession>
<dbReference type="EMBL" id="JAHHHV010000014">
    <property type="protein sequence ID" value="MBW4464486.1"/>
    <property type="molecule type" value="Genomic_DNA"/>
</dbReference>
<name>A0A951P7L9_9CYAN</name>
<reference evidence="1" key="2">
    <citation type="journal article" date="2022" name="Microbiol. Resour. Announc.">
        <title>Metagenome Sequencing to Explore Phylogenomics of Terrestrial Cyanobacteria.</title>
        <authorList>
            <person name="Ward R.D."/>
            <person name="Stajich J.E."/>
            <person name="Johansen J.R."/>
            <person name="Huntemann M."/>
            <person name="Clum A."/>
            <person name="Foster B."/>
            <person name="Foster B."/>
            <person name="Roux S."/>
            <person name="Palaniappan K."/>
            <person name="Varghese N."/>
            <person name="Mukherjee S."/>
            <person name="Reddy T.B.K."/>
            <person name="Daum C."/>
            <person name="Copeland A."/>
            <person name="Chen I.A."/>
            <person name="Ivanova N.N."/>
            <person name="Kyrpides N.C."/>
            <person name="Shapiro N."/>
            <person name="Eloe-Fadrosh E.A."/>
            <person name="Pietrasiak N."/>
        </authorList>
    </citation>
    <scope>NUCLEOTIDE SEQUENCE</scope>
    <source>
        <strain evidence="1">GSE-TBD4-15B</strain>
    </source>
</reference>
<comment type="caution">
    <text evidence="1">The sequence shown here is derived from an EMBL/GenBank/DDBJ whole genome shotgun (WGS) entry which is preliminary data.</text>
</comment>
<proteinExistence type="predicted"/>